<feature type="region of interest" description="Disordered" evidence="1">
    <location>
        <begin position="1"/>
        <end position="31"/>
    </location>
</feature>
<dbReference type="Proteomes" id="UP001066276">
    <property type="component" value="Chromosome 6"/>
</dbReference>
<organism evidence="2 3">
    <name type="scientific">Pleurodeles waltl</name>
    <name type="common">Iberian ribbed newt</name>
    <dbReference type="NCBI Taxonomy" id="8319"/>
    <lineage>
        <taxon>Eukaryota</taxon>
        <taxon>Metazoa</taxon>
        <taxon>Chordata</taxon>
        <taxon>Craniata</taxon>
        <taxon>Vertebrata</taxon>
        <taxon>Euteleostomi</taxon>
        <taxon>Amphibia</taxon>
        <taxon>Batrachia</taxon>
        <taxon>Caudata</taxon>
        <taxon>Salamandroidea</taxon>
        <taxon>Salamandridae</taxon>
        <taxon>Pleurodelinae</taxon>
        <taxon>Pleurodeles</taxon>
    </lineage>
</organism>
<feature type="compositionally biased region" description="Pro residues" evidence="1">
    <location>
        <begin position="1"/>
        <end position="12"/>
    </location>
</feature>
<dbReference type="AlphaFoldDB" id="A0AAV7QYS1"/>
<evidence type="ECO:0000313" key="2">
    <source>
        <dbReference type="EMBL" id="KAJ1143598.1"/>
    </source>
</evidence>
<gene>
    <name evidence="2" type="ORF">NDU88_009904</name>
</gene>
<sequence length="199" mass="21098">MGPGSPQPPGQAPDPQSTWPDPPPRGSVSAWCSSECPWRRPPHWGPSPHCLAAGRPNSPCHAVSAKATSLAATASPSGSVGLYLLALRIPRILIRGPPLCNLSSQARRPSRHFHAAAYRAVASLSSQGPTQAQPRPQHALSLRELLPPSTPPIKVPGAASTSPLRSQSATAILKPEATPPVPPYFYGSWGWPEMLNKFQ</sequence>
<protein>
    <submittedName>
        <fullName evidence="2">Uncharacterized protein</fullName>
    </submittedName>
</protein>
<dbReference type="EMBL" id="JANPWB010000010">
    <property type="protein sequence ID" value="KAJ1143598.1"/>
    <property type="molecule type" value="Genomic_DNA"/>
</dbReference>
<feature type="region of interest" description="Disordered" evidence="1">
    <location>
        <begin position="150"/>
        <end position="177"/>
    </location>
</feature>
<name>A0AAV7QYS1_PLEWA</name>
<reference evidence="2" key="1">
    <citation type="journal article" date="2022" name="bioRxiv">
        <title>Sequencing and chromosome-scale assembly of the giantPleurodeles waltlgenome.</title>
        <authorList>
            <person name="Brown T."/>
            <person name="Elewa A."/>
            <person name="Iarovenko S."/>
            <person name="Subramanian E."/>
            <person name="Araus A.J."/>
            <person name="Petzold A."/>
            <person name="Susuki M."/>
            <person name="Suzuki K.-i.T."/>
            <person name="Hayashi T."/>
            <person name="Toyoda A."/>
            <person name="Oliveira C."/>
            <person name="Osipova E."/>
            <person name="Leigh N.D."/>
            <person name="Simon A."/>
            <person name="Yun M.H."/>
        </authorList>
    </citation>
    <scope>NUCLEOTIDE SEQUENCE</scope>
    <source>
        <strain evidence="2">20211129_DDA</strain>
        <tissue evidence="2">Liver</tissue>
    </source>
</reference>
<evidence type="ECO:0000256" key="1">
    <source>
        <dbReference type="SAM" id="MobiDB-lite"/>
    </source>
</evidence>
<evidence type="ECO:0000313" key="3">
    <source>
        <dbReference type="Proteomes" id="UP001066276"/>
    </source>
</evidence>
<feature type="compositionally biased region" description="Polar residues" evidence="1">
    <location>
        <begin position="159"/>
        <end position="170"/>
    </location>
</feature>
<keyword evidence="3" id="KW-1185">Reference proteome</keyword>
<accession>A0AAV7QYS1</accession>
<comment type="caution">
    <text evidence="2">The sequence shown here is derived from an EMBL/GenBank/DDBJ whole genome shotgun (WGS) entry which is preliminary data.</text>
</comment>
<proteinExistence type="predicted"/>